<feature type="domain" description="Zinc finger CHCC-type" evidence="2">
    <location>
        <begin position="34"/>
        <end position="69"/>
    </location>
</feature>
<evidence type="ECO:0000313" key="3">
    <source>
        <dbReference type="EMBL" id="GGG95393.1"/>
    </source>
</evidence>
<organism evidence="3 4">
    <name type="scientific">Glycocaulis albus</name>
    <dbReference type="NCBI Taxonomy" id="1382801"/>
    <lineage>
        <taxon>Bacteria</taxon>
        <taxon>Pseudomonadati</taxon>
        <taxon>Pseudomonadota</taxon>
        <taxon>Alphaproteobacteria</taxon>
        <taxon>Maricaulales</taxon>
        <taxon>Maricaulaceae</taxon>
        <taxon>Glycocaulis</taxon>
    </lineage>
</organism>
<dbReference type="InterPro" id="IPR019401">
    <property type="entry name" value="Znf_CHCC"/>
</dbReference>
<evidence type="ECO:0000259" key="2">
    <source>
        <dbReference type="Pfam" id="PF10276"/>
    </source>
</evidence>
<feature type="region of interest" description="Disordered" evidence="1">
    <location>
        <begin position="1"/>
        <end position="23"/>
    </location>
</feature>
<comment type="caution">
    <text evidence="3">The sequence shown here is derived from an EMBL/GenBank/DDBJ whole genome shotgun (WGS) entry which is preliminary data.</text>
</comment>
<name>A0ABQ1XJP3_9PROT</name>
<protein>
    <recommendedName>
        <fullName evidence="2">Zinc finger CHCC-type domain-containing protein</fullName>
    </recommendedName>
</protein>
<dbReference type="Proteomes" id="UP000648722">
    <property type="component" value="Unassembled WGS sequence"/>
</dbReference>
<gene>
    <name evidence="3" type="ORF">GCM10007420_08700</name>
</gene>
<dbReference type="Pfam" id="PF10276">
    <property type="entry name" value="zf-CHCC"/>
    <property type="match status" value="1"/>
</dbReference>
<accession>A0ABQ1XJP3</accession>
<evidence type="ECO:0000256" key="1">
    <source>
        <dbReference type="SAM" id="MobiDB-lite"/>
    </source>
</evidence>
<reference evidence="4" key="1">
    <citation type="journal article" date="2019" name="Int. J. Syst. Evol. Microbiol.">
        <title>The Global Catalogue of Microorganisms (GCM) 10K type strain sequencing project: providing services to taxonomists for standard genome sequencing and annotation.</title>
        <authorList>
            <consortium name="The Broad Institute Genomics Platform"/>
            <consortium name="The Broad Institute Genome Sequencing Center for Infectious Disease"/>
            <person name="Wu L."/>
            <person name="Ma J."/>
        </authorList>
    </citation>
    <scope>NUCLEOTIDE SEQUENCE [LARGE SCALE GENOMIC DNA]</scope>
    <source>
        <strain evidence="4">CGMCC 1.12766</strain>
    </source>
</reference>
<sequence length="78" mass="8277">MARTRAKAPAEKAKAPSAVPAAFPPPEVIEVTSKRVMCDGGGGALGHPRVWYDMGDDDFVECGYCDRRFVLKAGSGAH</sequence>
<dbReference type="Gene3D" id="2.60.260.40">
    <property type="entry name" value="q5lls5 like domains"/>
    <property type="match status" value="1"/>
</dbReference>
<proteinExistence type="predicted"/>
<dbReference type="RefSeq" id="WP_188451344.1">
    <property type="nucleotide sequence ID" value="NZ_BMFS01000003.1"/>
</dbReference>
<dbReference type="EMBL" id="BMFS01000003">
    <property type="protein sequence ID" value="GGG95393.1"/>
    <property type="molecule type" value="Genomic_DNA"/>
</dbReference>
<evidence type="ECO:0000313" key="4">
    <source>
        <dbReference type="Proteomes" id="UP000648722"/>
    </source>
</evidence>
<keyword evidence="4" id="KW-1185">Reference proteome</keyword>